<comment type="caution">
    <text evidence="1">The sequence shown here is derived from an EMBL/GenBank/DDBJ whole genome shotgun (WGS) entry which is preliminary data.</text>
</comment>
<dbReference type="EMBL" id="JAICCE010000016">
    <property type="protein sequence ID" value="KAG9266416.1"/>
    <property type="molecule type" value="Genomic_DNA"/>
</dbReference>
<protein>
    <submittedName>
        <fullName evidence="1">Uncharacterized protein</fullName>
    </submittedName>
</protein>
<proteinExistence type="predicted"/>
<accession>A0A8T2LAV2</accession>
<name>A0A8T2LAV2_ASTMX</name>
<sequence>MGENYPAVKCQALFHFFLPPHLLQFGPAGCLGVGCAPASYIQQDLLGSSWRIPGPTTGTTPKTNFT</sequence>
<evidence type="ECO:0000313" key="1">
    <source>
        <dbReference type="EMBL" id="KAG9266416.1"/>
    </source>
</evidence>
<gene>
    <name evidence="1" type="ORF">AMEX_G19041</name>
</gene>
<dbReference type="Proteomes" id="UP000752171">
    <property type="component" value="Unassembled WGS sequence"/>
</dbReference>
<evidence type="ECO:0000313" key="2">
    <source>
        <dbReference type="Proteomes" id="UP000752171"/>
    </source>
</evidence>
<reference evidence="1 2" key="1">
    <citation type="submission" date="2021-07" db="EMBL/GenBank/DDBJ databases">
        <authorList>
            <person name="Imarazene B."/>
            <person name="Zahm M."/>
            <person name="Klopp C."/>
            <person name="Cabau C."/>
            <person name="Beille S."/>
            <person name="Jouanno E."/>
            <person name="Castinel A."/>
            <person name="Lluch J."/>
            <person name="Gil L."/>
            <person name="Kuchtly C."/>
            <person name="Lopez Roques C."/>
            <person name="Donnadieu C."/>
            <person name="Parrinello H."/>
            <person name="Journot L."/>
            <person name="Du K."/>
            <person name="Schartl M."/>
            <person name="Retaux S."/>
            <person name="Guiguen Y."/>
        </authorList>
    </citation>
    <scope>NUCLEOTIDE SEQUENCE [LARGE SCALE GENOMIC DNA]</scope>
    <source>
        <strain evidence="1">Pach_M1</strain>
        <tissue evidence="1">Testis</tissue>
    </source>
</reference>
<organism evidence="1 2">
    <name type="scientific">Astyanax mexicanus</name>
    <name type="common">Blind cave fish</name>
    <name type="synonym">Astyanax fasciatus mexicanus</name>
    <dbReference type="NCBI Taxonomy" id="7994"/>
    <lineage>
        <taxon>Eukaryota</taxon>
        <taxon>Metazoa</taxon>
        <taxon>Chordata</taxon>
        <taxon>Craniata</taxon>
        <taxon>Vertebrata</taxon>
        <taxon>Euteleostomi</taxon>
        <taxon>Actinopterygii</taxon>
        <taxon>Neopterygii</taxon>
        <taxon>Teleostei</taxon>
        <taxon>Ostariophysi</taxon>
        <taxon>Characiformes</taxon>
        <taxon>Characoidei</taxon>
        <taxon>Acestrorhamphidae</taxon>
        <taxon>Acestrorhamphinae</taxon>
        <taxon>Astyanax</taxon>
    </lineage>
</organism>
<dbReference type="AlphaFoldDB" id="A0A8T2LAV2"/>